<gene>
    <name evidence="5" type="ORF">TA5114_00372</name>
</gene>
<dbReference type="STRING" id="1715691.TA5113_00435"/>
<feature type="region of interest" description="Disordered" evidence="1">
    <location>
        <begin position="320"/>
        <end position="349"/>
    </location>
</feature>
<dbReference type="OrthoDB" id="9810918at2"/>
<keyword evidence="2" id="KW-0812">Transmembrane</keyword>
<name>A0A0P1ITQ9_9RHOB</name>
<accession>A0A0P1ITQ9</accession>
<dbReference type="AlphaFoldDB" id="A0A0P1ITQ9"/>
<feature type="domain" description="TPM" evidence="4">
    <location>
        <begin position="30"/>
        <end position="156"/>
    </location>
</feature>
<dbReference type="PANTHER" id="PTHR30373">
    <property type="entry name" value="UPF0603 PROTEIN YGCG"/>
    <property type="match status" value="1"/>
</dbReference>
<organism evidence="5 6">
    <name type="scientific">Cognatishimia activa</name>
    <dbReference type="NCBI Taxonomy" id="1715691"/>
    <lineage>
        <taxon>Bacteria</taxon>
        <taxon>Pseudomonadati</taxon>
        <taxon>Pseudomonadota</taxon>
        <taxon>Alphaproteobacteria</taxon>
        <taxon>Rhodobacterales</taxon>
        <taxon>Paracoccaceae</taxon>
        <taxon>Cognatishimia</taxon>
    </lineage>
</organism>
<dbReference type="Gene3D" id="3.10.310.50">
    <property type="match status" value="1"/>
</dbReference>
<keyword evidence="2" id="KW-1133">Transmembrane helix</keyword>
<sequence length="349" mass="39372">MRHILAAVFLFVTALAAQAQTYPDYTELYVNDFAYLLSVEDEEVIREKLIELKTETGIEFTVVIIDRMSDYGHDGPIEPFATGLFNYWGVGDASRNDGVMLLVSRLDRVLRIEVGSGYGDTKNDAMAAIIDEKIVPLFRDDEYEKGINRGVDAVIRDVGGSWPGEFNASIFEKLKNRFSFGLDVIGDWIAVFYAFVAGLAFRLYRRWRRNKPRICPIDGAKMRKLEEHLDDEYLDDGQKLEEHLKSVDYDVWFCDECGHRTIESYKSWFSKYGACRSCEYRTLEGEETIVEHATTSSTGLKRIDYHCKHCNDRYHTHVTIPKKSKSSSSSSSGGFGGGSSSGGGASGSW</sequence>
<keyword evidence="3" id="KW-0732">Signal</keyword>
<feature type="compositionally biased region" description="Gly residues" evidence="1">
    <location>
        <begin position="333"/>
        <end position="349"/>
    </location>
</feature>
<reference evidence="6" key="1">
    <citation type="submission" date="2015-09" db="EMBL/GenBank/DDBJ databases">
        <authorList>
            <person name="Rodrigo-Torres Lidia"/>
            <person name="Arahal R.David."/>
        </authorList>
    </citation>
    <scope>NUCLEOTIDE SEQUENCE [LARGE SCALE GENOMIC DNA]</scope>
    <source>
        <strain evidence="6">CECT 5114</strain>
    </source>
</reference>
<dbReference type="Proteomes" id="UP000051184">
    <property type="component" value="Unassembled WGS sequence"/>
</dbReference>
<feature type="chain" id="PRO_5006065605" description="TPM domain-containing protein" evidence="3">
    <location>
        <begin position="20"/>
        <end position="349"/>
    </location>
</feature>
<evidence type="ECO:0000313" key="6">
    <source>
        <dbReference type="Proteomes" id="UP000051184"/>
    </source>
</evidence>
<evidence type="ECO:0000313" key="5">
    <source>
        <dbReference type="EMBL" id="CUK24587.1"/>
    </source>
</evidence>
<keyword evidence="2" id="KW-0472">Membrane</keyword>
<evidence type="ECO:0000259" key="4">
    <source>
        <dbReference type="Pfam" id="PF04536"/>
    </source>
</evidence>
<evidence type="ECO:0000256" key="1">
    <source>
        <dbReference type="SAM" id="MobiDB-lite"/>
    </source>
</evidence>
<feature type="signal peptide" evidence="3">
    <location>
        <begin position="1"/>
        <end position="19"/>
    </location>
</feature>
<dbReference type="Pfam" id="PF04536">
    <property type="entry name" value="TPM_phosphatase"/>
    <property type="match status" value="1"/>
</dbReference>
<protein>
    <recommendedName>
        <fullName evidence="4">TPM domain-containing protein</fullName>
    </recommendedName>
</protein>
<dbReference type="EMBL" id="CYUE01000002">
    <property type="protein sequence ID" value="CUK24587.1"/>
    <property type="molecule type" value="Genomic_DNA"/>
</dbReference>
<feature type="transmembrane region" description="Helical" evidence="2">
    <location>
        <begin position="185"/>
        <end position="204"/>
    </location>
</feature>
<dbReference type="RefSeq" id="WP_058313588.1">
    <property type="nucleotide sequence ID" value="NZ_CYTO01000004.1"/>
</dbReference>
<proteinExistence type="predicted"/>
<keyword evidence="6" id="KW-1185">Reference proteome</keyword>
<evidence type="ECO:0000256" key="2">
    <source>
        <dbReference type="SAM" id="Phobius"/>
    </source>
</evidence>
<evidence type="ECO:0000256" key="3">
    <source>
        <dbReference type="SAM" id="SignalP"/>
    </source>
</evidence>
<dbReference type="InterPro" id="IPR007621">
    <property type="entry name" value="TPM_dom"/>
</dbReference>
<dbReference type="PANTHER" id="PTHR30373:SF2">
    <property type="entry name" value="UPF0603 PROTEIN YGCG"/>
    <property type="match status" value="1"/>
</dbReference>